<dbReference type="Proteomes" id="UP001501047">
    <property type="component" value="Unassembled WGS sequence"/>
</dbReference>
<dbReference type="SUPFAM" id="SSF53335">
    <property type="entry name" value="S-adenosyl-L-methionine-dependent methyltransferases"/>
    <property type="match status" value="1"/>
</dbReference>
<feature type="domain" description="Methyltransferase type 11" evidence="1">
    <location>
        <begin position="30"/>
        <end position="119"/>
    </location>
</feature>
<dbReference type="CDD" id="cd02440">
    <property type="entry name" value="AdoMet_MTases"/>
    <property type="match status" value="1"/>
</dbReference>
<proteinExistence type="predicted"/>
<dbReference type="GO" id="GO:0032259">
    <property type="term" value="P:methylation"/>
    <property type="evidence" value="ECO:0007669"/>
    <property type="project" value="UniProtKB-KW"/>
</dbReference>
<evidence type="ECO:0000313" key="3">
    <source>
        <dbReference type="Proteomes" id="UP001501047"/>
    </source>
</evidence>
<sequence length="231" mass="27549">MDAKYIAPWELLQKKMTWEQLKNINNKRVLDFGSGNGMTANHFAIDNEVIAIEPNEKMLKDRFTENDYTQIKGNMKELKNFEDESFDVVLCHNVLEYVDEREEIIKEFSRILKKNSYLSIIKHNKPGRVMQMVVLLNNFEHANELLAGENGHAQQFGIINYYEDSEILEWSDKFEIERILGMRTFWDLQQNQEIQEDKKWQDQMLEIELKVSKLEEYKSLSSFHHIILRKK</sequence>
<evidence type="ECO:0000313" key="2">
    <source>
        <dbReference type="EMBL" id="GAA0765771.1"/>
    </source>
</evidence>
<dbReference type="PANTHER" id="PTHR43861">
    <property type="entry name" value="TRANS-ACONITATE 2-METHYLTRANSFERASE-RELATED"/>
    <property type="match status" value="1"/>
</dbReference>
<dbReference type="InterPro" id="IPR029063">
    <property type="entry name" value="SAM-dependent_MTases_sf"/>
</dbReference>
<dbReference type="Gene3D" id="3.40.50.150">
    <property type="entry name" value="Vaccinia Virus protein VP39"/>
    <property type="match status" value="1"/>
</dbReference>
<keyword evidence="2" id="KW-0808">Transferase</keyword>
<dbReference type="RefSeq" id="WP_343822919.1">
    <property type="nucleotide sequence ID" value="NZ_BAAACI010000001.1"/>
</dbReference>
<evidence type="ECO:0000259" key="1">
    <source>
        <dbReference type="Pfam" id="PF08241"/>
    </source>
</evidence>
<gene>
    <name evidence="2" type="ORF">GCM10008908_02720</name>
</gene>
<dbReference type="EMBL" id="BAAACI010000001">
    <property type="protein sequence ID" value="GAA0765771.1"/>
    <property type="molecule type" value="Genomic_DNA"/>
</dbReference>
<organism evidence="2 3">
    <name type="scientific">Clostridium subterminale</name>
    <dbReference type="NCBI Taxonomy" id="1550"/>
    <lineage>
        <taxon>Bacteria</taxon>
        <taxon>Bacillati</taxon>
        <taxon>Bacillota</taxon>
        <taxon>Clostridia</taxon>
        <taxon>Eubacteriales</taxon>
        <taxon>Clostridiaceae</taxon>
        <taxon>Clostridium</taxon>
    </lineage>
</organism>
<name>A0ABP3VTK7_CLOSU</name>
<keyword evidence="2" id="KW-0489">Methyltransferase</keyword>
<accession>A0ABP3VTK7</accession>
<reference evidence="3" key="1">
    <citation type="journal article" date="2019" name="Int. J. Syst. Evol. Microbiol.">
        <title>The Global Catalogue of Microorganisms (GCM) 10K type strain sequencing project: providing services to taxonomists for standard genome sequencing and annotation.</title>
        <authorList>
            <consortium name="The Broad Institute Genomics Platform"/>
            <consortium name="The Broad Institute Genome Sequencing Center for Infectious Disease"/>
            <person name="Wu L."/>
            <person name="Ma J."/>
        </authorList>
    </citation>
    <scope>NUCLEOTIDE SEQUENCE [LARGE SCALE GENOMIC DNA]</scope>
    <source>
        <strain evidence="3">JCM 1417</strain>
    </source>
</reference>
<comment type="caution">
    <text evidence="2">The sequence shown here is derived from an EMBL/GenBank/DDBJ whole genome shotgun (WGS) entry which is preliminary data.</text>
</comment>
<dbReference type="Pfam" id="PF08241">
    <property type="entry name" value="Methyltransf_11"/>
    <property type="match status" value="1"/>
</dbReference>
<dbReference type="InterPro" id="IPR013216">
    <property type="entry name" value="Methyltransf_11"/>
</dbReference>
<keyword evidence="3" id="KW-1185">Reference proteome</keyword>
<dbReference type="GO" id="GO:0008168">
    <property type="term" value="F:methyltransferase activity"/>
    <property type="evidence" value="ECO:0007669"/>
    <property type="project" value="UniProtKB-KW"/>
</dbReference>
<protein>
    <submittedName>
        <fullName evidence="2">Class I SAM-dependent methyltransferase</fullName>
    </submittedName>
</protein>